<dbReference type="Proteomes" id="UP001151699">
    <property type="component" value="Chromosome X"/>
</dbReference>
<dbReference type="OrthoDB" id="551053at2759"/>
<evidence type="ECO:0000313" key="2">
    <source>
        <dbReference type="EMBL" id="KAJ6637964.1"/>
    </source>
</evidence>
<reference evidence="2" key="1">
    <citation type="submission" date="2022-07" db="EMBL/GenBank/DDBJ databases">
        <authorList>
            <person name="Trinca V."/>
            <person name="Uliana J.V.C."/>
            <person name="Torres T.T."/>
            <person name="Ward R.J."/>
            <person name="Monesi N."/>
        </authorList>
    </citation>
    <scope>NUCLEOTIDE SEQUENCE</scope>
    <source>
        <strain evidence="2">HSMRA1968</strain>
        <tissue evidence="2">Whole embryos</tissue>
    </source>
</reference>
<accession>A0A9Q0MUV9</accession>
<feature type="coiled-coil region" evidence="1">
    <location>
        <begin position="178"/>
        <end position="293"/>
    </location>
</feature>
<evidence type="ECO:0000313" key="3">
    <source>
        <dbReference type="Proteomes" id="UP001151699"/>
    </source>
</evidence>
<dbReference type="AlphaFoldDB" id="A0A9Q0MUV9"/>
<dbReference type="EMBL" id="WJQU01000003">
    <property type="protein sequence ID" value="KAJ6637964.1"/>
    <property type="molecule type" value="Genomic_DNA"/>
</dbReference>
<name>A0A9Q0MUV9_9DIPT</name>
<keyword evidence="3" id="KW-1185">Reference proteome</keyword>
<comment type="caution">
    <text evidence="2">The sequence shown here is derived from an EMBL/GenBank/DDBJ whole genome shotgun (WGS) entry which is preliminary data.</text>
</comment>
<gene>
    <name evidence="2" type="ORF">Bhyg_10695</name>
</gene>
<organism evidence="2 3">
    <name type="scientific">Pseudolycoriella hygida</name>
    <dbReference type="NCBI Taxonomy" id="35572"/>
    <lineage>
        <taxon>Eukaryota</taxon>
        <taxon>Metazoa</taxon>
        <taxon>Ecdysozoa</taxon>
        <taxon>Arthropoda</taxon>
        <taxon>Hexapoda</taxon>
        <taxon>Insecta</taxon>
        <taxon>Pterygota</taxon>
        <taxon>Neoptera</taxon>
        <taxon>Endopterygota</taxon>
        <taxon>Diptera</taxon>
        <taxon>Nematocera</taxon>
        <taxon>Sciaroidea</taxon>
        <taxon>Sciaridae</taxon>
        <taxon>Pseudolycoriella</taxon>
    </lineage>
</organism>
<sequence>MKSDLEKERQLKLCLIKNYKNAEEKFKLLEQKYNELLMEKSKYLQHVKILEQQLHYLKTSNVELQNHKIDLEKRLSDSLRTVRESCQRETEALAKVQELLNIADLAIAEKNAILLREKDIRDDCDHLASSIADVFEEAANKVEIDKKETEKRYLDNVKKLEGTITKMTVTQTQISQSYSLAQQKNQLLESKLKESQDANLKLDSELQMASLQIVDLELKLRAAEKVINNEKEANKILEKRSQEFQDFLDKKKRLNERWKNTIMELNEKFRGEMKRLQEQIVQLESSNQKLKLLNVIATSNE</sequence>
<evidence type="ECO:0000256" key="1">
    <source>
        <dbReference type="SAM" id="Coils"/>
    </source>
</evidence>
<protein>
    <submittedName>
        <fullName evidence="2">Uncharacterized protein</fullName>
    </submittedName>
</protein>
<proteinExistence type="predicted"/>
<keyword evidence="1" id="KW-0175">Coiled coil</keyword>
<feature type="coiled-coil region" evidence="1">
    <location>
        <begin position="5"/>
        <end position="53"/>
    </location>
</feature>